<proteinExistence type="predicted"/>
<keyword evidence="3" id="KW-1185">Reference proteome</keyword>
<accession>A0ABW3ND87</accession>
<dbReference type="Pfam" id="PF20316">
    <property type="entry name" value="DUF6612"/>
    <property type="match status" value="1"/>
</dbReference>
<dbReference type="EMBL" id="JBHTKK010000005">
    <property type="protein sequence ID" value="MFD1065619.1"/>
    <property type="molecule type" value="Genomic_DNA"/>
</dbReference>
<organism evidence="2 3">
    <name type="scientific">Oceanobacillus locisalsi</name>
    <dbReference type="NCBI Taxonomy" id="546107"/>
    <lineage>
        <taxon>Bacteria</taxon>
        <taxon>Bacillati</taxon>
        <taxon>Bacillota</taxon>
        <taxon>Bacilli</taxon>
        <taxon>Bacillales</taxon>
        <taxon>Bacillaceae</taxon>
        <taxon>Oceanobacillus</taxon>
    </lineage>
</organism>
<evidence type="ECO:0000256" key="1">
    <source>
        <dbReference type="SAM" id="SignalP"/>
    </source>
</evidence>
<protein>
    <submittedName>
        <fullName evidence="2">DUF6612 family protein</fullName>
    </submittedName>
</protein>
<sequence>MKKLFVLLAISSPLFLAACSQDASEEEVTENVLTSHHDVNQYTAEFHIDTSDVASTVSYNTEVALTEDPAAKHQVSTTEADGEETAIDTYRADDEIYMQEADNPWVRREAETDEALFNPSYGDVVTVLENVIDYASFDPEGDTYTFHYEGFERDIYEAFEGPFNILIGGSDIADEDMTLDYSFEVNKSDFYIEHIEYNLSVENETGNVDINILVDYDDINDVDDIEIPEEVIEEASSS</sequence>
<evidence type="ECO:0000313" key="3">
    <source>
        <dbReference type="Proteomes" id="UP001597041"/>
    </source>
</evidence>
<dbReference type="Proteomes" id="UP001597041">
    <property type="component" value="Unassembled WGS sequence"/>
</dbReference>
<dbReference type="PROSITE" id="PS51257">
    <property type="entry name" value="PROKAR_LIPOPROTEIN"/>
    <property type="match status" value="1"/>
</dbReference>
<reference evidence="3" key="1">
    <citation type="journal article" date="2019" name="Int. J. Syst. Evol. Microbiol.">
        <title>The Global Catalogue of Microorganisms (GCM) 10K type strain sequencing project: providing services to taxonomists for standard genome sequencing and annotation.</title>
        <authorList>
            <consortium name="The Broad Institute Genomics Platform"/>
            <consortium name="The Broad Institute Genome Sequencing Center for Infectious Disease"/>
            <person name="Wu L."/>
            <person name="Ma J."/>
        </authorList>
    </citation>
    <scope>NUCLEOTIDE SEQUENCE [LARGE SCALE GENOMIC DNA]</scope>
    <source>
        <strain evidence="3">CCUG 56608</strain>
    </source>
</reference>
<gene>
    <name evidence="2" type="ORF">ACFQ19_06240</name>
</gene>
<name>A0ABW3ND87_9BACI</name>
<feature type="signal peptide" evidence="1">
    <location>
        <begin position="1"/>
        <end position="17"/>
    </location>
</feature>
<dbReference type="InterPro" id="IPR046720">
    <property type="entry name" value="DUF6612"/>
</dbReference>
<evidence type="ECO:0000313" key="2">
    <source>
        <dbReference type="EMBL" id="MFD1065619.1"/>
    </source>
</evidence>
<keyword evidence="1" id="KW-0732">Signal</keyword>
<comment type="caution">
    <text evidence="2">The sequence shown here is derived from an EMBL/GenBank/DDBJ whole genome shotgun (WGS) entry which is preliminary data.</text>
</comment>
<feature type="chain" id="PRO_5046007896" evidence="1">
    <location>
        <begin position="18"/>
        <end position="238"/>
    </location>
</feature>
<dbReference type="RefSeq" id="WP_379591213.1">
    <property type="nucleotide sequence ID" value="NZ_JBHTKK010000005.1"/>
</dbReference>